<sequence>MAAAANTSRRAADCRTTDVAGILQRITGRRRARSARLAVAILGTRRLVPHLHHHSTPPRPTTHNSPRTPSLALPPGGSGSATDRLSLARSESVSLYTAPIPSPERECVANSIAAQRLLERPLPLHSSFARPRPPPAAARPFDCSLRAALQAQAHRRPSRSLRRLFEDLVFSLPSTNSASPPLLLAIRCVLLLFLLLPSPLRLPTRPVFGCASTSV</sequence>
<dbReference type="EMBL" id="ML977515">
    <property type="protein sequence ID" value="KAF2125759.1"/>
    <property type="molecule type" value="Genomic_DNA"/>
</dbReference>
<dbReference type="Proteomes" id="UP000799771">
    <property type="component" value="Unassembled WGS sequence"/>
</dbReference>
<proteinExistence type="predicted"/>
<dbReference type="AlphaFoldDB" id="A0A6A6A1P4"/>
<protein>
    <submittedName>
        <fullName evidence="2">Uncharacterized protein</fullName>
    </submittedName>
</protein>
<evidence type="ECO:0000256" key="1">
    <source>
        <dbReference type="SAM" id="MobiDB-lite"/>
    </source>
</evidence>
<evidence type="ECO:0000313" key="3">
    <source>
        <dbReference type="Proteomes" id="UP000799771"/>
    </source>
</evidence>
<keyword evidence="3" id="KW-1185">Reference proteome</keyword>
<feature type="compositionally biased region" description="Low complexity" evidence="1">
    <location>
        <begin position="61"/>
        <end position="70"/>
    </location>
</feature>
<dbReference type="GeneID" id="54411255"/>
<organism evidence="2 3">
    <name type="scientific">Dothidotthia symphoricarpi CBS 119687</name>
    <dbReference type="NCBI Taxonomy" id="1392245"/>
    <lineage>
        <taxon>Eukaryota</taxon>
        <taxon>Fungi</taxon>
        <taxon>Dikarya</taxon>
        <taxon>Ascomycota</taxon>
        <taxon>Pezizomycotina</taxon>
        <taxon>Dothideomycetes</taxon>
        <taxon>Pleosporomycetidae</taxon>
        <taxon>Pleosporales</taxon>
        <taxon>Dothidotthiaceae</taxon>
        <taxon>Dothidotthia</taxon>
    </lineage>
</organism>
<dbReference type="RefSeq" id="XP_033520151.1">
    <property type="nucleotide sequence ID" value="XM_033670823.1"/>
</dbReference>
<gene>
    <name evidence="2" type="ORF">P153DRAFT_389209</name>
</gene>
<name>A0A6A6A1P4_9PLEO</name>
<reference evidence="2" key="1">
    <citation type="journal article" date="2020" name="Stud. Mycol.">
        <title>101 Dothideomycetes genomes: a test case for predicting lifestyles and emergence of pathogens.</title>
        <authorList>
            <person name="Haridas S."/>
            <person name="Albert R."/>
            <person name="Binder M."/>
            <person name="Bloem J."/>
            <person name="Labutti K."/>
            <person name="Salamov A."/>
            <person name="Andreopoulos B."/>
            <person name="Baker S."/>
            <person name="Barry K."/>
            <person name="Bills G."/>
            <person name="Bluhm B."/>
            <person name="Cannon C."/>
            <person name="Castanera R."/>
            <person name="Culley D."/>
            <person name="Daum C."/>
            <person name="Ezra D."/>
            <person name="Gonzalez J."/>
            <person name="Henrissat B."/>
            <person name="Kuo A."/>
            <person name="Liang C."/>
            <person name="Lipzen A."/>
            <person name="Lutzoni F."/>
            <person name="Magnuson J."/>
            <person name="Mondo S."/>
            <person name="Nolan M."/>
            <person name="Ohm R."/>
            <person name="Pangilinan J."/>
            <person name="Park H.-J."/>
            <person name="Ramirez L."/>
            <person name="Alfaro M."/>
            <person name="Sun H."/>
            <person name="Tritt A."/>
            <person name="Yoshinaga Y."/>
            <person name="Zwiers L.-H."/>
            <person name="Turgeon B."/>
            <person name="Goodwin S."/>
            <person name="Spatafora J."/>
            <person name="Crous P."/>
            <person name="Grigoriev I."/>
        </authorList>
    </citation>
    <scope>NUCLEOTIDE SEQUENCE</scope>
    <source>
        <strain evidence="2">CBS 119687</strain>
    </source>
</reference>
<feature type="region of interest" description="Disordered" evidence="1">
    <location>
        <begin position="48"/>
        <end position="84"/>
    </location>
</feature>
<evidence type="ECO:0000313" key="2">
    <source>
        <dbReference type="EMBL" id="KAF2125759.1"/>
    </source>
</evidence>
<accession>A0A6A6A1P4</accession>